<feature type="signal peptide" evidence="8">
    <location>
        <begin position="1"/>
        <end position="23"/>
    </location>
</feature>
<dbReference type="PANTHER" id="PTHR43811">
    <property type="entry name" value="FKBP-TYPE PEPTIDYL-PROLYL CIS-TRANS ISOMERASE FKPA"/>
    <property type="match status" value="1"/>
</dbReference>
<dbReference type="PROSITE" id="PS50059">
    <property type="entry name" value="FKBP_PPIASE"/>
    <property type="match status" value="1"/>
</dbReference>
<dbReference type="EC" id="5.2.1.8" evidence="7"/>
<evidence type="ECO:0000256" key="2">
    <source>
        <dbReference type="ARBA" id="ARBA00006577"/>
    </source>
</evidence>
<dbReference type="SUPFAM" id="SSF54534">
    <property type="entry name" value="FKBP-like"/>
    <property type="match status" value="1"/>
</dbReference>
<evidence type="ECO:0000256" key="4">
    <source>
        <dbReference type="ARBA" id="ARBA00023235"/>
    </source>
</evidence>
<evidence type="ECO:0000313" key="10">
    <source>
        <dbReference type="EMBL" id="MBC3862085.1"/>
    </source>
</evidence>
<dbReference type="FunFam" id="3.10.50.40:FF:000006">
    <property type="entry name" value="Peptidyl-prolyl cis-trans isomerase"/>
    <property type="match status" value="1"/>
</dbReference>
<reference evidence="10" key="1">
    <citation type="submission" date="2020-08" db="EMBL/GenBank/DDBJ databases">
        <title>Novel species isolated from subtropical streams in China.</title>
        <authorList>
            <person name="Lu H."/>
        </authorList>
    </citation>
    <scope>NUCLEOTIDE SEQUENCE</scope>
    <source>
        <strain evidence="10">KACC 12607</strain>
    </source>
</reference>
<sequence>MKSRLFAALLGLFTMLSTGLSSAQTQSEATTFGENLQKIDVKVGNGREAKLGDVAVVQYTGWIYDPLESKEHGAKFDSSVGGAPFSFPIGIGKVIKGWDKGVVGMKVGGKRTLIIPPALAYGSRGAGNVIPANATLIFDVELIDVK</sequence>
<comment type="catalytic activity">
    <reaction evidence="1 6 7">
        <text>[protein]-peptidylproline (omega=180) = [protein]-peptidylproline (omega=0)</text>
        <dbReference type="Rhea" id="RHEA:16237"/>
        <dbReference type="Rhea" id="RHEA-COMP:10747"/>
        <dbReference type="Rhea" id="RHEA-COMP:10748"/>
        <dbReference type="ChEBI" id="CHEBI:83833"/>
        <dbReference type="ChEBI" id="CHEBI:83834"/>
        <dbReference type="EC" id="5.2.1.8"/>
    </reaction>
</comment>
<feature type="chain" id="PRO_5037088126" description="Peptidyl-prolyl cis-trans isomerase" evidence="8">
    <location>
        <begin position="24"/>
        <end position="146"/>
    </location>
</feature>
<gene>
    <name evidence="10" type="ORF">H8K32_08255</name>
</gene>
<proteinExistence type="inferred from homology"/>
<protein>
    <recommendedName>
        <fullName evidence="7">Peptidyl-prolyl cis-trans isomerase</fullName>
        <ecNumber evidence="7">5.2.1.8</ecNumber>
    </recommendedName>
</protein>
<keyword evidence="11" id="KW-1185">Reference proteome</keyword>
<feature type="domain" description="PPIase FKBP-type" evidence="9">
    <location>
        <begin position="52"/>
        <end position="146"/>
    </location>
</feature>
<dbReference type="Proteomes" id="UP000634011">
    <property type="component" value="Unassembled WGS sequence"/>
</dbReference>
<keyword evidence="8" id="KW-0732">Signal</keyword>
<accession>A0A923HH85</accession>
<comment type="caution">
    <text evidence="10">The sequence shown here is derived from an EMBL/GenBank/DDBJ whole genome shotgun (WGS) entry which is preliminary data.</text>
</comment>
<dbReference type="InterPro" id="IPR046357">
    <property type="entry name" value="PPIase_dom_sf"/>
</dbReference>
<dbReference type="GO" id="GO:0003755">
    <property type="term" value="F:peptidyl-prolyl cis-trans isomerase activity"/>
    <property type="evidence" value="ECO:0007669"/>
    <property type="project" value="UniProtKB-UniRule"/>
</dbReference>
<dbReference type="RefSeq" id="WP_186912003.1">
    <property type="nucleotide sequence ID" value="NZ_JACOFV010000006.1"/>
</dbReference>
<comment type="function">
    <text evidence="5">PPIases accelerate the folding of proteins.</text>
</comment>
<keyword evidence="4 6" id="KW-0413">Isomerase</keyword>
<evidence type="ECO:0000256" key="3">
    <source>
        <dbReference type="ARBA" id="ARBA00023110"/>
    </source>
</evidence>
<evidence type="ECO:0000256" key="5">
    <source>
        <dbReference type="ARBA" id="ARBA00056164"/>
    </source>
</evidence>
<evidence type="ECO:0000256" key="6">
    <source>
        <dbReference type="PROSITE-ProRule" id="PRU00277"/>
    </source>
</evidence>
<organism evidence="10 11">
    <name type="scientific">Undibacterium jejuense</name>
    <dbReference type="NCBI Taxonomy" id="1344949"/>
    <lineage>
        <taxon>Bacteria</taxon>
        <taxon>Pseudomonadati</taxon>
        <taxon>Pseudomonadota</taxon>
        <taxon>Betaproteobacteria</taxon>
        <taxon>Burkholderiales</taxon>
        <taxon>Oxalobacteraceae</taxon>
        <taxon>Undibacterium</taxon>
    </lineage>
</organism>
<dbReference type="Gene3D" id="3.10.50.40">
    <property type="match status" value="1"/>
</dbReference>
<dbReference type="EMBL" id="JACOFV010000006">
    <property type="protein sequence ID" value="MBC3862085.1"/>
    <property type="molecule type" value="Genomic_DNA"/>
</dbReference>
<evidence type="ECO:0000256" key="1">
    <source>
        <dbReference type="ARBA" id="ARBA00000971"/>
    </source>
</evidence>
<comment type="similarity">
    <text evidence="2 7">Belongs to the FKBP-type PPIase family.</text>
</comment>
<evidence type="ECO:0000256" key="7">
    <source>
        <dbReference type="RuleBase" id="RU003915"/>
    </source>
</evidence>
<evidence type="ECO:0000259" key="9">
    <source>
        <dbReference type="PROSITE" id="PS50059"/>
    </source>
</evidence>
<keyword evidence="3 6" id="KW-0697">Rotamase</keyword>
<dbReference type="AlphaFoldDB" id="A0A923HH85"/>
<name>A0A923HH85_9BURK</name>
<dbReference type="Pfam" id="PF00254">
    <property type="entry name" value="FKBP_C"/>
    <property type="match status" value="1"/>
</dbReference>
<dbReference type="InterPro" id="IPR001179">
    <property type="entry name" value="PPIase_FKBP_dom"/>
</dbReference>
<dbReference type="PANTHER" id="PTHR43811:SF19">
    <property type="entry name" value="39 KDA FK506-BINDING NUCLEAR PROTEIN"/>
    <property type="match status" value="1"/>
</dbReference>
<evidence type="ECO:0000313" key="11">
    <source>
        <dbReference type="Proteomes" id="UP000634011"/>
    </source>
</evidence>
<evidence type="ECO:0000256" key="8">
    <source>
        <dbReference type="SAM" id="SignalP"/>
    </source>
</evidence>